<accession>A0A0B7H299</accession>
<dbReference type="RefSeq" id="WP_052812657.1">
    <property type="nucleotide sequence ID" value="NZ_CDNC01000051.1"/>
</dbReference>
<reference evidence="7" key="1">
    <citation type="submission" date="2015-01" db="EMBL/GenBank/DDBJ databases">
        <authorList>
            <person name="Manzoor Shahid"/>
            <person name="Zubair Saima"/>
        </authorList>
    </citation>
    <scope>NUCLEOTIDE SEQUENCE [LARGE SCALE GENOMIC DNA]</scope>
    <source>
        <strain evidence="7">V1</strain>
    </source>
</reference>
<proteinExistence type="predicted"/>
<keyword evidence="3" id="KW-1133">Transmembrane helix</keyword>
<organism evidence="6 7">
    <name type="scientific">Treponema phagedenis</name>
    <dbReference type="NCBI Taxonomy" id="162"/>
    <lineage>
        <taxon>Bacteria</taxon>
        <taxon>Pseudomonadati</taxon>
        <taxon>Spirochaetota</taxon>
        <taxon>Spirochaetia</taxon>
        <taxon>Spirochaetales</taxon>
        <taxon>Treponemataceae</taxon>
        <taxon>Treponema</taxon>
    </lineage>
</organism>
<evidence type="ECO:0000256" key="2">
    <source>
        <dbReference type="ARBA" id="ARBA00022692"/>
    </source>
</evidence>
<dbReference type="EMBL" id="CDNC01000051">
    <property type="protein sequence ID" value="CEM63375.1"/>
    <property type="molecule type" value="Genomic_DNA"/>
</dbReference>
<evidence type="ECO:0000256" key="3">
    <source>
        <dbReference type="ARBA" id="ARBA00022989"/>
    </source>
</evidence>
<dbReference type="PROSITE" id="PS50052">
    <property type="entry name" value="GUANYLATE_KINASE_2"/>
    <property type="match status" value="1"/>
</dbReference>
<evidence type="ECO:0000313" key="7">
    <source>
        <dbReference type="Proteomes" id="UP000042527"/>
    </source>
</evidence>
<dbReference type="CDD" id="cd00882">
    <property type="entry name" value="Ras_like_GTPase"/>
    <property type="match status" value="1"/>
</dbReference>
<evidence type="ECO:0000256" key="1">
    <source>
        <dbReference type="ARBA" id="ARBA00004141"/>
    </source>
</evidence>
<dbReference type="Gene3D" id="3.40.50.300">
    <property type="entry name" value="P-loop containing nucleotide triphosphate hydrolases"/>
    <property type="match status" value="1"/>
</dbReference>
<gene>
    <name evidence="6" type="ORF">TPHV1_90004</name>
</gene>
<dbReference type="InterPro" id="IPR006073">
    <property type="entry name" value="GTP-bd"/>
</dbReference>
<dbReference type="SUPFAM" id="SSF52540">
    <property type="entry name" value="P-loop containing nucleoside triphosphate hydrolases"/>
    <property type="match status" value="1"/>
</dbReference>
<dbReference type="InterPro" id="IPR021147">
    <property type="entry name" value="DUF697"/>
</dbReference>
<evidence type="ECO:0000313" key="6">
    <source>
        <dbReference type="EMBL" id="CEM63375.1"/>
    </source>
</evidence>
<comment type="subcellular location">
    <subcellularLocation>
        <location evidence="1">Membrane</location>
        <topology evidence="1">Multi-pass membrane protein</topology>
    </subcellularLocation>
</comment>
<dbReference type="Pfam" id="PF01926">
    <property type="entry name" value="MMR_HSR1"/>
    <property type="match status" value="1"/>
</dbReference>
<evidence type="ECO:0000259" key="5">
    <source>
        <dbReference type="PROSITE" id="PS50052"/>
    </source>
</evidence>
<dbReference type="InterPro" id="IPR027417">
    <property type="entry name" value="P-loop_NTPase"/>
</dbReference>
<dbReference type="OrthoDB" id="9809485at2"/>
<keyword evidence="4" id="KW-0472">Membrane</keyword>
<dbReference type="GO" id="GO:0016020">
    <property type="term" value="C:membrane"/>
    <property type="evidence" value="ECO:0007669"/>
    <property type="project" value="UniProtKB-SubCell"/>
</dbReference>
<dbReference type="GO" id="GO:0005525">
    <property type="term" value="F:GTP binding"/>
    <property type="evidence" value="ECO:0007669"/>
    <property type="project" value="InterPro"/>
</dbReference>
<dbReference type="AlphaFoldDB" id="A0A0B7H299"/>
<dbReference type="Pfam" id="PF05128">
    <property type="entry name" value="DUF697"/>
    <property type="match status" value="1"/>
</dbReference>
<evidence type="ECO:0000256" key="4">
    <source>
        <dbReference type="ARBA" id="ARBA00023136"/>
    </source>
</evidence>
<dbReference type="Proteomes" id="UP000042527">
    <property type="component" value="Unassembled WGS sequence"/>
</dbReference>
<sequence>MDNLPIKRINNNLDDIFKIYENISSIFDSINVLPEPITKKLMEGVRDRRPPRFVLIGDSGAGKSTLINAIVGHYAVDESDVYRGTKSAEYIPIKDETGNIIWEFLDTRGVSEQSECSEKSAEDQLIDEINSMSPDAVIYVRKADDRTEIDSKLEFLKKTTEEMKKNRKVPPSIFVVSSQCDKLAPSSQVDPKAYTKNERKMANIREREIQLKELFEKHQLKFKAILSVSSSMEWDLPYEELKQLPIEEHMQHCITDYRYNIDQLMDVIMDSLEDENAKIGLAVARNVKSVLNGLAKKFTHSFAAVSATVALTPIPVSDIVILCTLQAVLVMIIAALSGRKLSMQSAAEVVTSLGGVGAVGFGLRTAAQQASKFLNLVFPGAGSGVSAAIATAGTEMIGEAARRYYIEGIKIKELSNQ</sequence>
<keyword evidence="7" id="KW-1185">Reference proteome</keyword>
<feature type="domain" description="Guanylate kinase-like" evidence="5">
    <location>
        <begin position="50"/>
        <end position="246"/>
    </location>
</feature>
<protein>
    <submittedName>
        <fullName evidence="6">Miro-like protein</fullName>
    </submittedName>
</protein>
<keyword evidence="2" id="KW-0812">Transmembrane</keyword>
<name>A0A0B7H299_TREPH</name>
<dbReference type="InterPro" id="IPR008144">
    <property type="entry name" value="Guanylate_kin-like_dom"/>
</dbReference>